<dbReference type="RefSeq" id="WP_124144742.1">
    <property type="nucleotide sequence ID" value="NZ_CAWOKI010000036.1"/>
</dbReference>
<dbReference type="InterPro" id="IPR037215">
    <property type="entry name" value="GUN4-like_sf"/>
</dbReference>
<dbReference type="Pfam" id="PF05419">
    <property type="entry name" value="GUN4"/>
    <property type="match status" value="1"/>
</dbReference>
<accession>A0A3N6QIP7</accession>
<reference evidence="2 3" key="1">
    <citation type="journal article" date="2018" name="ACS Chem. Biol.">
        <title>Ketoreductase domain dysfunction expands chemodiversity: malyngamide biosynthesis in the cyanobacterium Okeania hirsuta.</title>
        <authorList>
            <person name="Moss N.A."/>
            <person name="Leao T."/>
            <person name="Rankin M."/>
            <person name="McCullough T.M."/>
            <person name="Qu P."/>
            <person name="Korobeynikov A."/>
            <person name="Smith J.L."/>
            <person name="Gerwick L."/>
            <person name="Gerwick W.H."/>
        </authorList>
    </citation>
    <scope>NUCLEOTIDE SEQUENCE [LARGE SCALE GENOMIC DNA]</scope>
    <source>
        <strain evidence="2 3">PAB10Feb10-1</strain>
    </source>
</reference>
<protein>
    <recommendedName>
        <fullName evidence="1">GUN4-like domain-containing protein</fullName>
    </recommendedName>
</protein>
<dbReference type="PANTHER" id="PTHR34800">
    <property type="entry name" value="TETRAPYRROLE-BINDING PROTEIN, CHLOROPLASTIC"/>
    <property type="match status" value="1"/>
</dbReference>
<keyword evidence="3" id="KW-1185">Reference proteome</keyword>
<evidence type="ECO:0000313" key="3">
    <source>
        <dbReference type="Proteomes" id="UP000269154"/>
    </source>
</evidence>
<dbReference type="OrthoDB" id="7915178at2"/>
<dbReference type="SUPFAM" id="SSF140869">
    <property type="entry name" value="GUN4-like"/>
    <property type="match status" value="1"/>
</dbReference>
<dbReference type="GO" id="GO:0046906">
    <property type="term" value="F:tetrapyrrole binding"/>
    <property type="evidence" value="ECO:0007669"/>
    <property type="project" value="TreeGrafter"/>
</dbReference>
<dbReference type="EMBL" id="RCBY01000078">
    <property type="protein sequence ID" value="RQH42186.1"/>
    <property type="molecule type" value="Genomic_DNA"/>
</dbReference>
<name>A0A3N6QIP7_9CYAN</name>
<dbReference type="AlphaFoldDB" id="A0A3N6QIP7"/>
<dbReference type="Gene3D" id="1.10.10.1770">
    <property type="entry name" value="Gun4-like"/>
    <property type="match status" value="1"/>
</dbReference>
<dbReference type="InterPro" id="IPR008629">
    <property type="entry name" value="GUN4-like"/>
</dbReference>
<comment type="caution">
    <text evidence="2">The sequence shown here is derived from an EMBL/GenBank/DDBJ whole genome shotgun (WGS) entry which is preliminary data.</text>
</comment>
<dbReference type="Proteomes" id="UP000269154">
    <property type="component" value="Unassembled WGS sequence"/>
</dbReference>
<dbReference type="CDD" id="cd16383">
    <property type="entry name" value="GUN4"/>
    <property type="match status" value="1"/>
</dbReference>
<dbReference type="PANTHER" id="PTHR34800:SF1">
    <property type="entry name" value="TETRAPYRROLE-BINDING PROTEIN, CHLOROPLASTIC"/>
    <property type="match status" value="1"/>
</dbReference>
<gene>
    <name evidence="2" type="ORF">D5R40_15095</name>
</gene>
<feature type="domain" description="GUN4-like" evidence="1">
    <location>
        <begin position="94"/>
        <end position="217"/>
    </location>
</feature>
<organism evidence="2 3">
    <name type="scientific">Okeania hirsuta</name>
    <dbReference type="NCBI Taxonomy" id="1458930"/>
    <lineage>
        <taxon>Bacteria</taxon>
        <taxon>Bacillati</taxon>
        <taxon>Cyanobacteriota</taxon>
        <taxon>Cyanophyceae</taxon>
        <taxon>Oscillatoriophycideae</taxon>
        <taxon>Oscillatoriales</taxon>
        <taxon>Microcoleaceae</taxon>
        <taxon>Okeania</taxon>
    </lineage>
</organism>
<dbReference type="Gene3D" id="1.25.40.620">
    <property type="match status" value="1"/>
</dbReference>
<sequence>MSDELGKVLDSLVQQKQKQRYQNVEDVLAELGLGNSSVYHTQNNQQSPKYSSASNVRSANIYRFATQSNTSVYTTHKNQQPSQNFAFSDVPLVSAKGLDYTNLRDLLAAGKWKEADQETEHCMLIENINYFPCEDLRTIDQLWVKYSNGKFGFSVQKQIYQGLGGTRQYNNKIWEAFGDRVGSRQGGKRLYCSELTFSLDTAYTGNLPVRGLVRIVWGGMSGYYFRFYYLAHIVIYYNI</sequence>
<evidence type="ECO:0000313" key="2">
    <source>
        <dbReference type="EMBL" id="RQH42186.1"/>
    </source>
</evidence>
<evidence type="ECO:0000259" key="1">
    <source>
        <dbReference type="Pfam" id="PF05419"/>
    </source>
</evidence>
<proteinExistence type="predicted"/>